<name>A0ABY4I179_CHIFI</name>
<evidence type="ECO:0000313" key="3">
    <source>
        <dbReference type="EMBL" id="UPK68476.1"/>
    </source>
</evidence>
<feature type="transmembrane region" description="Helical" evidence="1">
    <location>
        <begin position="20"/>
        <end position="38"/>
    </location>
</feature>
<keyword evidence="4" id="KW-1185">Reference proteome</keyword>
<evidence type="ECO:0000313" key="4">
    <source>
        <dbReference type="Proteomes" id="UP000830198"/>
    </source>
</evidence>
<dbReference type="RefSeq" id="WP_247810870.1">
    <property type="nucleotide sequence ID" value="NZ_CP095855.1"/>
</dbReference>
<dbReference type="InterPro" id="IPR005183">
    <property type="entry name" value="DUF305_CopM-like"/>
</dbReference>
<keyword evidence="1" id="KW-1133">Transmembrane helix</keyword>
<reference evidence="3 4" key="1">
    <citation type="submission" date="2022-04" db="EMBL/GenBank/DDBJ databases">
        <title>The arsenic-methylating capacity of Chitinophaga filiformis YT5 during chitin decomposition.</title>
        <authorList>
            <person name="Chen G."/>
            <person name="Liang Y."/>
        </authorList>
    </citation>
    <scope>NUCLEOTIDE SEQUENCE [LARGE SCALE GENOMIC DNA]</scope>
    <source>
        <strain evidence="3 4">YT5</strain>
    </source>
</reference>
<dbReference type="EMBL" id="CP095855">
    <property type="protein sequence ID" value="UPK68476.1"/>
    <property type="molecule type" value="Genomic_DNA"/>
</dbReference>
<gene>
    <name evidence="3" type="ORF">MYF79_26325</name>
</gene>
<evidence type="ECO:0000259" key="2">
    <source>
        <dbReference type="Pfam" id="PF03713"/>
    </source>
</evidence>
<feature type="domain" description="DUF305" evidence="2">
    <location>
        <begin position="106"/>
        <end position="157"/>
    </location>
</feature>
<accession>A0ABY4I179</accession>
<keyword evidence="1" id="KW-0812">Transmembrane</keyword>
<dbReference type="InterPro" id="IPR012347">
    <property type="entry name" value="Ferritin-like"/>
</dbReference>
<dbReference type="Gene3D" id="1.20.1260.10">
    <property type="match status" value="1"/>
</dbReference>
<evidence type="ECO:0000256" key="1">
    <source>
        <dbReference type="SAM" id="Phobius"/>
    </source>
</evidence>
<feature type="transmembrane region" description="Helical" evidence="1">
    <location>
        <begin position="50"/>
        <end position="68"/>
    </location>
</feature>
<proteinExistence type="predicted"/>
<sequence length="161" mass="18474">MDKGKNTKHDMHTSHYKQLIMMAVLSFICMYILMYAMVNSIGNVIPNINQFYMAGLMTMPMIIIEIVVMRGMYMDRKLNLGIMGLAALGLVAFFLCIRQQAAVSERQFLKSMIPHHAGAILMCEHANIKDPEIKTLCASIDASQQQEIEQMKTWLRTKYHR</sequence>
<protein>
    <submittedName>
        <fullName evidence="3">DUF305 domain-containing protein</fullName>
    </submittedName>
</protein>
<dbReference type="Proteomes" id="UP000830198">
    <property type="component" value="Chromosome"/>
</dbReference>
<feature type="transmembrane region" description="Helical" evidence="1">
    <location>
        <begin position="80"/>
        <end position="101"/>
    </location>
</feature>
<keyword evidence="1" id="KW-0472">Membrane</keyword>
<organism evidence="3 4">
    <name type="scientific">Chitinophaga filiformis</name>
    <name type="common">Myxococcus filiformis</name>
    <name type="synonym">Flexibacter filiformis</name>
    <dbReference type="NCBI Taxonomy" id="104663"/>
    <lineage>
        <taxon>Bacteria</taxon>
        <taxon>Pseudomonadati</taxon>
        <taxon>Bacteroidota</taxon>
        <taxon>Chitinophagia</taxon>
        <taxon>Chitinophagales</taxon>
        <taxon>Chitinophagaceae</taxon>
        <taxon>Chitinophaga</taxon>
    </lineage>
</organism>
<dbReference type="Pfam" id="PF03713">
    <property type="entry name" value="DUF305"/>
    <property type="match status" value="1"/>
</dbReference>